<sequence>MTRPTSMNILLLCESDSLASLDRRALRDAGASRVECMTSGIDAARMLAGLDTGRASFMPDVVVCTQRLADMDGEQFCAILRQHPLLLDLPILLILPNDGEVEQLKTLGCGASALLARPYSINVLKAHLESLTASRPSLQQLETAQRYTDTSSFDQALATYGILLKPVREPEDYFRVGMQCLQQRQWNNAINAFQRALCGALIQGHAELGMAVAWKGKGDVARYRYYLGLAATTFVRARHWHRARAVYAGLLKEDPEAKSPFLAETFQMMRQGQYDEAAEILSQGYDVTPRRQLTERVAQTCLSADAPQHMLAELEASLGRVMGMAAGPLTEAIRSNLENLARQQEEKKRQEAAESQWLAARQAARQRENAEQPENIRDADASKTPASSSVSTATDAQASAAASATNPSRAANETQEKQLGGNSAAVLPVPLWGQGKTEFMDMEVDSQSLQAREKNKEHQQDVDIFPLEPFGEASNSDQGNGKSGLGDLLSVMKYTWKMARRPKQ</sequence>
<comment type="caution">
    <text evidence="5">The sequence shown here is derived from an EMBL/GenBank/DDBJ whole genome shotgun (WGS) entry which is preliminary data.</text>
</comment>
<dbReference type="SUPFAM" id="SSF52172">
    <property type="entry name" value="CheY-like"/>
    <property type="match status" value="1"/>
</dbReference>
<keyword evidence="1" id="KW-0597">Phosphoprotein</keyword>
<evidence type="ECO:0000313" key="6">
    <source>
        <dbReference type="Proteomes" id="UP000539075"/>
    </source>
</evidence>
<dbReference type="InterPro" id="IPR011990">
    <property type="entry name" value="TPR-like_helical_dom_sf"/>
</dbReference>
<feature type="region of interest" description="Disordered" evidence="3">
    <location>
        <begin position="341"/>
        <end position="422"/>
    </location>
</feature>
<dbReference type="AlphaFoldDB" id="A0A7W8BYW4"/>
<evidence type="ECO:0000313" key="5">
    <source>
        <dbReference type="EMBL" id="MBB5142492.1"/>
    </source>
</evidence>
<feature type="compositionally biased region" description="Low complexity" evidence="3">
    <location>
        <begin position="382"/>
        <end position="411"/>
    </location>
</feature>
<dbReference type="EMBL" id="JACHGO010000001">
    <property type="protein sequence ID" value="MBB5142492.1"/>
    <property type="molecule type" value="Genomic_DNA"/>
</dbReference>
<comment type="caution">
    <text evidence="2">Lacks conserved residue(s) required for the propagation of feature annotation.</text>
</comment>
<dbReference type="InterPro" id="IPR001789">
    <property type="entry name" value="Sig_transdc_resp-reg_receiver"/>
</dbReference>
<dbReference type="Gene3D" id="3.40.50.2300">
    <property type="match status" value="1"/>
</dbReference>
<gene>
    <name evidence="5" type="ORF">HNQ38_000555</name>
</gene>
<dbReference type="Proteomes" id="UP000539075">
    <property type="component" value="Unassembled WGS sequence"/>
</dbReference>
<feature type="compositionally biased region" description="Basic and acidic residues" evidence="3">
    <location>
        <begin position="365"/>
        <end position="381"/>
    </location>
</feature>
<dbReference type="InterPro" id="IPR031444">
    <property type="entry name" value="PCNA-AF_dom"/>
</dbReference>
<feature type="domain" description="Response regulatory" evidence="4">
    <location>
        <begin position="8"/>
        <end position="132"/>
    </location>
</feature>
<keyword evidence="6" id="KW-1185">Reference proteome</keyword>
<dbReference type="InterPro" id="IPR011006">
    <property type="entry name" value="CheY-like_superfamily"/>
</dbReference>
<feature type="region of interest" description="Disordered" evidence="3">
    <location>
        <begin position="454"/>
        <end position="485"/>
    </location>
</feature>
<dbReference type="PROSITE" id="PS50110">
    <property type="entry name" value="RESPONSE_REGULATORY"/>
    <property type="match status" value="1"/>
</dbReference>
<dbReference type="Gene3D" id="1.25.40.10">
    <property type="entry name" value="Tetratricopeptide repeat domain"/>
    <property type="match status" value="1"/>
</dbReference>
<proteinExistence type="predicted"/>
<protein>
    <submittedName>
        <fullName evidence="5">CheY-like chemotaxis protein</fullName>
    </submittedName>
</protein>
<dbReference type="GO" id="GO:0000160">
    <property type="term" value="P:phosphorelay signal transduction system"/>
    <property type="evidence" value="ECO:0007669"/>
    <property type="project" value="InterPro"/>
</dbReference>
<dbReference type="RefSeq" id="WP_183717857.1">
    <property type="nucleotide sequence ID" value="NZ_JACHGO010000001.1"/>
</dbReference>
<dbReference type="PANTHER" id="PTHR44591">
    <property type="entry name" value="STRESS RESPONSE REGULATOR PROTEIN 1"/>
    <property type="match status" value="1"/>
</dbReference>
<name>A0A7W8BYW4_9BACT</name>
<dbReference type="Pfam" id="PF15715">
    <property type="entry name" value="PAF"/>
    <property type="match status" value="1"/>
</dbReference>
<feature type="compositionally biased region" description="Basic and acidic residues" evidence="3">
    <location>
        <begin position="343"/>
        <end position="352"/>
    </location>
</feature>
<evidence type="ECO:0000259" key="4">
    <source>
        <dbReference type="PROSITE" id="PS50110"/>
    </source>
</evidence>
<evidence type="ECO:0000256" key="3">
    <source>
        <dbReference type="SAM" id="MobiDB-lite"/>
    </source>
</evidence>
<dbReference type="PANTHER" id="PTHR44591:SF3">
    <property type="entry name" value="RESPONSE REGULATORY DOMAIN-CONTAINING PROTEIN"/>
    <property type="match status" value="1"/>
</dbReference>
<dbReference type="SUPFAM" id="SSF48452">
    <property type="entry name" value="TPR-like"/>
    <property type="match status" value="1"/>
</dbReference>
<reference evidence="5 6" key="1">
    <citation type="submission" date="2020-08" db="EMBL/GenBank/DDBJ databases">
        <title>Genomic Encyclopedia of Type Strains, Phase IV (KMG-IV): sequencing the most valuable type-strain genomes for metagenomic binning, comparative biology and taxonomic classification.</title>
        <authorList>
            <person name="Goeker M."/>
        </authorList>
    </citation>
    <scope>NUCLEOTIDE SEQUENCE [LARGE SCALE GENOMIC DNA]</scope>
    <source>
        <strain evidence="5 6">DSM 11275</strain>
    </source>
</reference>
<evidence type="ECO:0000256" key="1">
    <source>
        <dbReference type="ARBA" id="ARBA00022553"/>
    </source>
</evidence>
<evidence type="ECO:0000256" key="2">
    <source>
        <dbReference type="PROSITE-ProRule" id="PRU00169"/>
    </source>
</evidence>
<dbReference type="SMART" id="SM00448">
    <property type="entry name" value="REC"/>
    <property type="match status" value="1"/>
</dbReference>
<accession>A0A7W8BYW4</accession>
<dbReference type="InterPro" id="IPR050595">
    <property type="entry name" value="Bact_response_regulator"/>
</dbReference>
<organism evidence="5 6">
    <name type="scientific">Desulfovibrio intestinalis</name>
    <dbReference type="NCBI Taxonomy" id="58621"/>
    <lineage>
        <taxon>Bacteria</taxon>
        <taxon>Pseudomonadati</taxon>
        <taxon>Thermodesulfobacteriota</taxon>
        <taxon>Desulfovibrionia</taxon>
        <taxon>Desulfovibrionales</taxon>
        <taxon>Desulfovibrionaceae</taxon>
        <taxon>Desulfovibrio</taxon>
    </lineage>
</organism>